<protein>
    <submittedName>
        <fullName evidence="2">Glyco_transf_36 domain-containing protein</fullName>
    </submittedName>
</protein>
<organism evidence="3 4">
    <name type="scientific">Clostridium neonatale</name>
    <dbReference type="NCBI Taxonomy" id="137838"/>
    <lineage>
        <taxon>Bacteria</taxon>
        <taxon>Bacillati</taxon>
        <taxon>Bacillota</taxon>
        <taxon>Clostridia</taxon>
        <taxon>Eubacteriales</taxon>
        <taxon>Clostridiaceae</taxon>
        <taxon>Clostridium</taxon>
    </lineage>
</organism>
<dbReference type="Gene3D" id="2.70.98.40">
    <property type="entry name" value="Glycoside hydrolase, family 65, N-terminal domain"/>
    <property type="match status" value="1"/>
</dbReference>
<proteinExistence type="predicted"/>
<dbReference type="Proteomes" id="UP000789738">
    <property type="component" value="Unassembled WGS sequence"/>
</dbReference>
<gene>
    <name evidence="2" type="ORF">CNEO_41549</name>
    <name evidence="3" type="ORF">CNEONATNEC25_03335</name>
</gene>
<evidence type="ECO:0000259" key="1">
    <source>
        <dbReference type="Pfam" id="PF06165"/>
    </source>
</evidence>
<dbReference type="EMBL" id="CAKJVE010000004">
    <property type="protein sequence ID" value="CAG9704969.1"/>
    <property type="molecule type" value="Genomic_DNA"/>
</dbReference>
<sequence>MNKYKFIDNQGTFLLENPEINSYMYFPIANECGVMSSFTPTLNGDCKMSQNTFLLAPVSAEELHNNKSSRNFWIYIEGYGAWSVTGASGKQKYEVFDKNKENTKLEAGIMWYKITRESQNIGIKSEVTSFVPSNNKKVELMKVTITNISNEGKKITPTAAIPFYARSADNVRDHKHVTSLLHRIETTDYGVIVNPTLTFDERGHKKNTIVYGIVSAEDDGKNQLDFVL</sequence>
<evidence type="ECO:0000313" key="2">
    <source>
        <dbReference type="EMBL" id="CAG9704969.1"/>
    </source>
</evidence>
<dbReference type="AlphaFoldDB" id="A0A650MS44"/>
<name>A0A650MS44_9CLOT</name>
<evidence type="ECO:0000313" key="3">
    <source>
        <dbReference type="EMBL" id="VCT85732.1"/>
    </source>
</evidence>
<feature type="domain" description="Glycosyl hydrolase 94 supersandwich" evidence="1">
    <location>
        <begin position="116"/>
        <end position="192"/>
    </location>
</feature>
<dbReference type="Proteomes" id="UP000431451">
    <property type="component" value="Unassembled WGS sequence"/>
</dbReference>
<reference evidence="3 4" key="1">
    <citation type="submission" date="2018-06" db="EMBL/GenBank/DDBJ databases">
        <authorList>
            <consortium name="IHU Genomes"/>
        </authorList>
    </citation>
    <scope>NUCLEOTIDE SEQUENCE [LARGE SCALE GENOMIC DNA]</scope>
    <source>
        <strain evidence="3 4">NEC25</strain>
    </source>
</reference>
<accession>A0A650MS44</accession>
<evidence type="ECO:0000313" key="4">
    <source>
        <dbReference type="Proteomes" id="UP000431451"/>
    </source>
</evidence>
<dbReference type="Pfam" id="PF06165">
    <property type="entry name" value="GH94_b-supersand"/>
    <property type="match status" value="1"/>
</dbReference>
<dbReference type="GO" id="GO:0003824">
    <property type="term" value="F:catalytic activity"/>
    <property type="evidence" value="ECO:0007669"/>
    <property type="project" value="UniProtKB-ARBA"/>
</dbReference>
<dbReference type="InterPro" id="IPR037018">
    <property type="entry name" value="GH65_N"/>
</dbReference>
<reference evidence="2" key="2">
    <citation type="submission" date="2021-10" db="EMBL/GenBank/DDBJ databases">
        <authorList>
            <person name="Mesa V."/>
        </authorList>
    </citation>
    <scope>NUCLEOTIDE SEQUENCE</scope>
    <source>
        <strain evidence="2">CC3_PB</strain>
    </source>
</reference>
<dbReference type="InterPro" id="IPR010383">
    <property type="entry name" value="Glyco_hydrolase_94_b-supersand"/>
</dbReference>
<dbReference type="RefSeq" id="WP_312037094.1">
    <property type="nucleotide sequence ID" value="NZ_CAKJVE010000004.1"/>
</dbReference>
<dbReference type="EMBL" id="UWJD01000002">
    <property type="protein sequence ID" value="VCT85732.1"/>
    <property type="molecule type" value="Genomic_DNA"/>
</dbReference>